<dbReference type="PANTHER" id="PTHR39188:SF3">
    <property type="entry name" value="STAGE IV SPORULATION PROTEIN FB"/>
    <property type="match status" value="1"/>
</dbReference>
<evidence type="ECO:0000256" key="1">
    <source>
        <dbReference type="ARBA" id="ARBA00004651"/>
    </source>
</evidence>
<dbReference type="KEGG" id="dpd:Deipe_2374"/>
<dbReference type="PANTHER" id="PTHR39188">
    <property type="entry name" value="MEMBRANE-ASSOCIATED ZINC METALLOPROTEASE M50B"/>
    <property type="match status" value="1"/>
</dbReference>
<dbReference type="SUPFAM" id="SSF54631">
    <property type="entry name" value="CBS-domain pair"/>
    <property type="match status" value="1"/>
</dbReference>
<feature type="transmembrane region" description="Helical" evidence="14">
    <location>
        <begin position="206"/>
        <end position="224"/>
    </location>
</feature>
<dbReference type="InterPro" id="IPR046342">
    <property type="entry name" value="CBS_dom_sf"/>
</dbReference>
<evidence type="ECO:0000256" key="15">
    <source>
        <dbReference type="PIRSR" id="PIRSR006404-1"/>
    </source>
</evidence>
<evidence type="ECO:0000256" key="8">
    <source>
        <dbReference type="ARBA" id="ARBA00022801"/>
    </source>
</evidence>
<dbReference type="HOGENOM" id="CLU_037123_1_2_0"/>
<feature type="transmembrane region" description="Helical" evidence="14">
    <location>
        <begin position="107"/>
        <end position="127"/>
    </location>
</feature>
<keyword evidence="5 14" id="KW-0812">Transmembrane</keyword>
<feature type="domain" description="CBS" evidence="18">
    <location>
        <begin position="308"/>
        <end position="368"/>
    </location>
</feature>
<dbReference type="PIRSF" id="PIRSF006404">
    <property type="entry name" value="UCP006404_Pept_M50_CBS"/>
    <property type="match status" value="1"/>
</dbReference>
<evidence type="ECO:0000256" key="11">
    <source>
        <dbReference type="ARBA" id="ARBA00023049"/>
    </source>
</evidence>
<dbReference type="eggNOG" id="COG0517">
    <property type="taxonomic scope" value="Bacteria"/>
</dbReference>
<feature type="binding site" evidence="16">
    <location>
        <position position="70"/>
    </location>
    <ligand>
        <name>Zn(2+)</name>
        <dbReference type="ChEBI" id="CHEBI:29105"/>
        <note>catalytic</note>
    </ligand>
</feature>
<dbReference type="AlphaFoldDB" id="L0A3T3"/>
<organism evidence="19 20">
    <name type="scientific">Deinococcus peraridilitoris (strain DSM 19664 / LMG 22246 / CIP 109416 / KR-200)</name>
    <dbReference type="NCBI Taxonomy" id="937777"/>
    <lineage>
        <taxon>Bacteria</taxon>
        <taxon>Thermotogati</taxon>
        <taxon>Deinococcota</taxon>
        <taxon>Deinococci</taxon>
        <taxon>Deinococcales</taxon>
        <taxon>Deinococcaceae</taxon>
        <taxon>Deinococcus</taxon>
    </lineage>
</organism>
<dbReference type="InterPro" id="IPR016483">
    <property type="entry name" value="UCP006404_Pept_M50_CBS"/>
</dbReference>
<feature type="active site" evidence="15">
    <location>
        <position position="67"/>
    </location>
</feature>
<feature type="transmembrane region" description="Helical" evidence="14">
    <location>
        <begin position="20"/>
        <end position="40"/>
    </location>
</feature>
<keyword evidence="7" id="KW-0677">Repeat</keyword>
<dbReference type="PROSITE" id="PS51371">
    <property type="entry name" value="CBS"/>
    <property type="match status" value="2"/>
</dbReference>
<dbReference type="GO" id="GO:0005886">
    <property type="term" value="C:plasma membrane"/>
    <property type="evidence" value="ECO:0007669"/>
    <property type="project" value="UniProtKB-SubCell"/>
</dbReference>
<feature type="transmembrane region" description="Helical" evidence="14">
    <location>
        <begin position="178"/>
        <end position="199"/>
    </location>
</feature>
<keyword evidence="11 14" id="KW-0482">Metalloprotease</keyword>
<evidence type="ECO:0000256" key="17">
    <source>
        <dbReference type="PROSITE-ProRule" id="PRU00703"/>
    </source>
</evidence>
<evidence type="ECO:0000313" key="20">
    <source>
        <dbReference type="Proteomes" id="UP000010467"/>
    </source>
</evidence>
<evidence type="ECO:0000256" key="12">
    <source>
        <dbReference type="ARBA" id="ARBA00023122"/>
    </source>
</evidence>
<evidence type="ECO:0000256" key="5">
    <source>
        <dbReference type="ARBA" id="ARBA00022692"/>
    </source>
</evidence>
<keyword evidence="9 14" id="KW-0862">Zinc</keyword>
<evidence type="ECO:0000259" key="18">
    <source>
        <dbReference type="PROSITE" id="PS51371"/>
    </source>
</evidence>
<dbReference type="InterPro" id="IPR000644">
    <property type="entry name" value="CBS_dom"/>
</dbReference>
<comment type="cofactor">
    <cofactor evidence="14 16">
        <name>Zn(2+)</name>
        <dbReference type="ChEBI" id="CHEBI:29105"/>
    </cofactor>
    <text evidence="14 16">Binds 1 zinc ion per subunit.</text>
</comment>
<feature type="binding site" evidence="16">
    <location>
        <position position="66"/>
    </location>
    <ligand>
        <name>Zn(2+)</name>
        <dbReference type="ChEBI" id="CHEBI:29105"/>
        <note>catalytic</note>
    </ligand>
</feature>
<dbReference type="Proteomes" id="UP000010467">
    <property type="component" value="Chromosome"/>
</dbReference>
<dbReference type="RefSeq" id="WP_015236154.1">
    <property type="nucleotide sequence ID" value="NC_019793.1"/>
</dbReference>
<gene>
    <name evidence="19" type="ordered locus">Deipe_2374</name>
</gene>
<dbReference type="InterPro" id="IPR008915">
    <property type="entry name" value="Peptidase_M50"/>
</dbReference>
<comment type="subcellular location">
    <subcellularLocation>
        <location evidence="1 14">Cell membrane</location>
        <topology evidence="1 14">Multi-pass membrane protein</topology>
    </subcellularLocation>
</comment>
<evidence type="ECO:0000256" key="6">
    <source>
        <dbReference type="ARBA" id="ARBA00022723"/>
    </source>
</evidence>
<keyword evidence="6 14" id="KW-0479">Metal-binding</keyword>
<evidence type="ECO:0000256" key="7">
    <source>
        <dbReference type="ARBA" id="ARBA00022737"/>
    </source>
</evidence>
<dbReference type="GO" id="GO:0008237">
    <property type="term" value="F:metallopeptidase activity"/>
    <property type="evidence" value="ECO:0007669"/>
    <property type="project" value="UniProtKB-UniRule"/>
</dbReference>
<protein>
    <recommendedName>
        <fullName evidence="14">Zinc metalloprotease</fullName>
    </recommendedName>
</protein>
<name>L0A3T3_DEIPD</name>
<evidence type="ECO:0000256" key="4">
    <source>
        <dbReference type="ARBA" id="ARBA00022670"/>
    </source>
</evidence>
<feature type="binding site" evidence="16">
    <location>
        <position position="159"/>
    </location>
    <ligand>
        <name>Zn(2+)</name>
        <dbReference type="ChEBI" id="CHEBI:29105"/>
        <note>catalytic</note>
    </ligand>
</feature>
<comment type="similarity">
    <text evidence="2 14">Belongs to the peptidase M50B family.</text>
</comment>
<evidence type="ECO:0000256" key="3">
    <source>
        <dbReference type="ARBA" id="ARBA00022475"/>
    </source>
</evidence>
<evidence type="ECO:0000256" key="10">
    <source>
        <dbReference type="ARBA" id="ARBA00022989"/>
    </source>
</evidence>
<keyword evidence="20" id="KW-1185">Reference proteome</keyword>
<evidence type="ECO:0000313" key="19">
    <source>
        <dbReference type="EMBL" id="AFZ67852.1"/>
    </source>
</evidence>
<evidence type="ECO:0000256" key="16">
    <source>
        <dbReference type="PIRSR" id="PIRSR006404-2"/>
    </source>
</evidence>
<evidence type="ECO:0000256" key="2">
    <source>
        <dbReference type="ARBA" id="ARBA00007931"/>
    </source>
</evidence>
<dbReference type="GO" id="GO:0006508">
    <property type="term" value="P:proteolysis"/>
    <property type="evidence" value="ECO:0007669"/>
    <property type="project" value="UniProtKB-KW"/>
</dbReference>
<dbReference type="OrthoDB" id="9800627at2"/>
<dbReference type="STRING" id="937777.Deipe_2374"/>
<dbReference type="PATRIC" id="fig|937777.3.peg.2376"/>
<keyword evidence="12 17" id="KW-0129">CBS domain</keyword>
<evidence type="ECO:0000256" key="14">
    <source>
        <dbReference type="PIRNR" id="PIRNR006404"/>
    </source>
</evidence>
<keyword evidence="8 14" id="KW-0378">Hydrolase</keyword>
<keyword evidence="10 14" id="KW-1133">Transmembrane helix</keyword>
<feature type="domain" description="CBS" evidence="18">
    <location>
        <begin position="246"/>
        <end position="301"/>
    </location>
</feature>
<dbReference type="Gene3D" id="3.10.580.10">
    <property type="entry name" value="CBS-domain"/>
    <property type="match status" value="1"/>
</dbReference>
<dbReference type="CDD" id="cd06164">
    <property type="entry name" value="S2P-M50_SpoIVFB_CBS"/>
    <property type="match status" value="1"/>
</dbReference>
<keyword evidence="3 14" id="KW-1003">Cell membrane</keyword>
<accession>L0A3T3</accession>
<feature type="transmembrane region" description="Helical" evidence="14">
    <location>
        <begin position="139"/>
        <end position="158"/>
    </location>
</feature>
<keyword evidence="13 14" id="KW-0472">Membrane</keyword>
<dbReference type="GO" id="GO:0046872">
    <property type="term" value="F:metal ion binding"/>
    <property type="evidence" value="ECO:0007669"/>
    <property type="project" value="UniProtKB-UniRule"/>
</dbReference>
<dbReference type="Pfam" id="PF00571">
    <property type="entry name" value="CBS"/>
    <property type="match status" value="2"/>
</dbReference>
<proteinExistence type="inferred from homology"/>
<dbReference type="eggNOG" id="COG1994">
    <property type="taxonomic scope" value="Bacteria"/>
</dbReference>
<dbReference type="SMART" id="SM00116">
    <property type="entry name" value="CBS"/>
    <property type="match status" value="2"/>
</dbReference>
<sequence>MRGVPLGRLFGIPLEINSSWLFIFLLLTWSLAAGAFPGALPDRAPAVYWLLAAFTSVVFFVCLIAHELGHSLTAIRLGVKVRRITLFFFGGVAQLEGNLKNGLSEVWVALAGPVVSFVLAGLFWLLSQVGGEVGVASAWLARINLLLALFNLLPGFPLDGGRVLRGAIWAATKSFARATQVAVSVGALVSWGLIAYGVLTVLRGNLFGGIWIIVIALFLQNAAVAEASQSGAQQALAQVPRARTLAQDDWPTVPRDTRLQTIADLVLETGRRAYPVVEDGRFFGLVTLVTLRGAGRERWPFMTADAALLTEVHSVLPTAGAMDALRVMTQHNVHQLPVLDAQGVYYGMISRDQLMALLQLYSGEGNDRSPRRIESA</sequence>
<dbReference type="EMBL" id="CP003382">
    <property type="protein sequence ID" value="AFZ67852.1"/>
    <property type="molecule type" value="Genomic_DNA"/>
</dbReference>
<feature type="transmembrane region" description="Helical" evidence="14">
    <location>
        <begin position="46"/>
        <end position="65"/>
    </location>
</feature>
<keyword evidence="4 14" id="KW-0645">Protease</keyword>
<reference evidence="20" key="1">
    <citation type="submission" date="2012-03" db="EMBL/GenBank/DDBJ databases">
        <title>Complete sequence of chromosome of Deinococcus peraridilitoris DSM 19664.</title>
        <authorList>
            <person name="Lucas S."/>
            <person name="Copeland A."/>
            <person name="Lapidus A."/>
            <person name="Glavina del Rio T."/>
            <person name="Dalin E."/>
            <person name="Tice H."/>
            <person name="Bruce D."/>
            <person name="Goodwin L."/>
            <person name="Pitluck S."/>
            <person name="Peters L."/>
            <person name="Mikhailova N."/>
            <person name="Lu M."/>
            <person name="Kyrpides N."/>
            <person name="Mavromatis K."/>
            <person name="Ivanova N."/>
            <person name="Brettin T."/>
            <person name="Detter J.C."/>
            <person name="Han C."/>
            <person name="Larimer F."/>
            <person name="Land M."/>
            <person name="Hauser L."/>
            <person name="Markowitz V."/>
            <person name="Cheng J.-F."/>
            <person name="Hugenholtz P."/>
            <person name="Woyke T."/>
            <person name="Wu D."/>
            <person name="Pukall R."/>
            <person name="Steenblock K."/>
            <person name="Brambilla E."/>
            <person name="Klenk H.-P."/>
            <person name="Eisen J.A."/>
        </authorList>
    </citation>
    <scope>NUCLEOTIDE SEQUENCE [LARGE SCALE GENOMIC DNA]</scope>
    <source>
        <strain evidence="20">DSM 19664 / LMG 22246 / CIP 109416 / KR-200</strain>
    </source>
</reference>
<evidence type="ECO:0000256" key="9">
    <source>
        <dbReference type="ARBA" id="ARBA00022833"/>
    </source>
</evidence>
<dbReference type="Pfam" id="PF02163">
    <property type="entry name" value="Peptidase_M50"/>
    <property type="match status" value="2"/>
</dbReference>
<evidence type="ECO:0000256" key="13">
    <source>
        <dbReference type="ARBA" id="ARBA00023136"/>
    </source>
</evidence>